<evidence type="ECO:0000256" key="2">
    <source>
        <dbReference type="ARBA" id="ARBA00022692"/>
    </source>
</evidence>
<evidence type="ECO:0000256" key="3">
    <source>
        <dbReference type="ARBA" id="ARBA00022989"/>
    </source>
</evidence>
<feature type="transmembrane region" description="Helical" evidence="8">
    <location>
        <begin position="20"/>
        <end position="45"/>
    </location>
</feature>
<dbReference type="PANTHER" id="PTHR24243:SF230">
    <property type="entry name" value="G-PROTEIN COUPLED RECEPTORS FAMILY 1 PROFILE DOMAIN-CONTAINING PROTEIN"/>
    <property type="match status" value="1"/>
</dbReference>
<comment type="subcellular location">
    <subcellularLocation>
        <location evidence="1">Membrane</location>
        <topology evidence="1">Multi-pass membrane protein</topology>
    </subcellularLocation>
</comment>
<evidence type="ECO:0000259" key="9">
    <source>
        <dbReference type="PROSITE" id="PS50262"/>
    </source>
</evidence>
<reference evidence="10" key="1">
    <citation type="submission" date="2021-02" db="EMBL/GenBank/DDBJ databases">
        <authorList>
            <person name="Nowell W R."/>
        </authorList>
    </citation>
    <scope>NUCLEOTIDE SEQUENCE</scope>
</reference>
<evidence type="ECO:0000256" key="4">
    <source>
        <dbReference type="ARBA" id="ARBA00023040"/>
    </source>
</evidence>
<feature type="transmembrane region" description="Helical" evidence="8">
    <location>
        <begin position="57"/>
        <end position="75"/>
    </location>
</feature>
<dbReference type="InterPro" id="IPR017452">
    <property type="entry name" value="GPCR_Rhodpsn_7TM"/>
</dbReference>
<dbReference type="AlphaFoldDB" id="A0A814B8P4"/>
<feature type="transmembrane region" description="Helical" evidence="8">
    <location>
        <begin position="262"/>
        <end position="285"/>
    </location>
</feature>
<feature type="transmembrane region" description="Helical" evidence="8">
    <location>
        <begin position="189"/>
        <end position="212"/>
    </location>
</feature>
<feature type="transmembrane region" description="Helical" evidence="8">
    <location>
        <begin position="139"/>
        <end position="160"/>
    </location>
</feature>
<dbReference type="Proteomes" id="UP000663882">
    <property type="component" value="Unassembled WGS sequence"/>
</dbReference>
<organism evidence="10 11">
    <name type="scientific">Rotaria sordida</name>
    <dbReference type="NCBI Taxonomy" id="392033"/>
    <lineage>
        <taxon>Eukaryota</taxon>
        <taxon>Metazoa</taxon>
        <taxon>Spiralia</taxon>
        <taxon>Gnathifera</taxon>
        <taxon>Rotifera</taxon>
        <taxon>Eurotatoria</taxon>
        <taxon>Bdelloidea</taxon>
        <taxon>Philodinida</taxon>
        <taxon>Philodinidae</taxon>
        <taxon>Rotaria</taxon>
    </lineage>
</organism>
<protein>
    <recommendedName>
        <fullName evidence="9">G-protein coupled receptors family 1 profile domain-containing protein</fullName>
    </recommendedName>
</protein>
<feature type="transmembrane region" description="Helical" evidence="8">
    <location>
        <begin position="99"/>
        <end position="118"/>
    </location>
</feature>
<evidence type="ECO:0000256" key="5">
    <source>
        <dbReference type="ARBA" id="ARBA00023136"/>
    </source>
</evidence>
<evidence type="ECO:0000256" key="6">
    <source>
        <dbReference type="ARBA" id="ARBA00023170"/>
    </source>
</evidence>
<comment type="caution">
    <text evidence="10">The sequence shown here is derived from an EMBL/GenBank/DDBJ whole genome shotgun (WGS) entry which is preliminary data.</text>
</comment>
<gene>
    <name evidence="10" type="ORF">RFH988_LOCUS10083</name>
</gene>
<keyword evidence="5 8" id="KW-0472">Membrane</keyword>
<dbReference type="PROSITE" id="PS50262">
    <property type="entry name" value="G_PROTEIN_RECEP_F1_2"/>
    <property type="match status" value="1"/>
</dbReference>
<evidence type="ECO:0000256" key="1">
    <source>
        <dbReference type="ARBA" id="ARBA00004141"/>
    </source>
</evidence>
<proteinExistence type="predicted"/>
<keyword evidence="2 8" id="KW-0812">Transmembrane</keyword>
<dbReference type="EMBL" id="CAJNOO010000370">
    <property type="protein sequence ID" value="CAF0922608.1"/>
    <property type="molecule type" value="Genomic_DNA"/>
</dbReference>
<keyword evidence="3 8" id="KW-1133">Transmembrane helix</keyword>
<dbReference type="Gene3D" id="1.20.1070.10">
    <property type="entry name" value="Rhodopsin 7-helix transmembrane proteins"/>
    <property type="match status" value="1"/>
</dbReference>
<evidence type="ECO:0000256" key="7">
    <source>
        <dbReference type="ARBA" id="ARBA00023224"/>
    </source>
</evidence>
<keyword evidence="7" id="KW-0807">Transducer</keyword>
<evidence type="ECO:0000256" key="8">
    <source>
        <dbReference type="SAM" id="Phobius"/>
    </source>
</evidence>
<sequence length="312" mass="36387">MLTNTTTTTTTADDTSAESLIVAYYSLILIIIGTVFNFLTFLILCRSTFRDKKTRPIIHYMRTIAIFDILMLYGWNLDHYLVIVHKFRLLKYSIVSCKFISFISYFTSQTSAWLRIFVCLDRYLSLSYFHRAWMSRSKTVLIIITCVIMTSFLLNLHILIFGCYRKNNGTISIQARSYRIYPLWNHINLGVYNCVPFILMVILNSGVSYHLLHFHRTNSTSNPRIQNRIVTLTLVITTSLFLVMTIPATVASAFFMGANVTILHFLDGILYTYHVLSFPLYLITFNKFRQECIRMLTWKFCNQKVTPLIDLQ</sequence>
<accession>A0A814B8P4</accession>
<feature type="transmembrane region" description="Helical" evidence="8">
    <location>
        <begin position="232"/>
        <end position="256"/>
    </location>
</feature>
<dbReference type="GO" id="GO:0005886">
    <property type="term" value="C:plasma membrane"/>
    <property type="evidence" value="ECO:0007669"/>
    <property type="project" value="TreeGrafter"/>
</dbReference>
<keyword evidence="6" id="KW-0675">Receptor</keyword>
<keyword evidence="4" id="KW-0297">G-protein coupled receptor</keyword>
<dbReference type="SUPFAM" id="SSF81321">
    <property type="entry name" value="Family A G protein-coupled receptor-like"/>
    <property type="match status" value="1"/>
</dbReference>
<feature type="domain" description="G-protein coupled receptors family 1 profile" evidence="9">
    <location>
        <begin position="36"/>
        <end position="282"/>
    </location>
</feature>
<evidence type="ECO:0000313" key="11">
    <source>
        <dbReference type="Proteomes" id="UP000663882"/>
    </source>
</evidence>
<dbReference type="OrthoDB" id="9990906at2759"/>
<dbReference type="PANTHER" id="PTHR24243">
    <property type="entry name" value="G-PROTEIN COUPLED RECEPTOR"/>
    <property type="match status" value="1"/>
</dbReference>
<evidence type="ECO:0000313" key="10">
    <source>
        <dbReference type="EMBL" id="CAF0922608.1"/>
    </source>
</evidence>
<name>A0A814B8P4_9BILA</name>
<dbReference type="GO" id="GO:0004930">
    <property type="term" value="F:G protein-coupled receptor activity"/>
    <property type="evidence" value="ECO:0007669"/>
    <property type="project" value="UniProtKB-KW"/>
</dbReference>